<dbReference type="InterPro" id="IPR012724">
    <property type="entry name" value="DnaJ"/>
</dbReference>
<dbReference type="HOGENOM" id="CLU_017633_0_2_1"/>
<dbReference type="InterPro" id="IPR018253">
    <property type="entry name" value="DnaJ_domain_CS"/>
</dbReference>
<dbReference type="PRINTS" id="PR00625">
    <property type="entry name" value="JDOMAIN"/>
</dbReference>
<dbReference type="CDD" id="cd06257">
    <property type="entry name" value="DnaJ"/>
    <property type="match status" value="1"/>
</dbReference>
<dbReference type="GO" id="GO:0009408">
    <property type="term" value="P:response to heat"/>
    <property type="evidence" value="ECO:0007669"/>
    <property type="project" value="InterPro"/>
</dbReference>
<dbReference type="InterPro" id="IPR001305">
    <property type="entry name" value="HSP_DnaJ_Cys-rich_dom"/>
</dbReference>
<evidence type="ECO:0000259" key="8">
    <source>
        <dbReference type="PROSITE" id="PS50076"/>
    </source>
</evidence>
<accession>A0A015JNE4</accession>
<dbReference type="InterPro" id="IPR036410">
    <property type="entry name" value="HSP_DnaJ_Cys-rich_dom_sf"/>
</dbReference>
<protein>
    <submittedName>
        <fullName evidence="10">Ydj1p</fullName>
    </submittedName>
</protein>
<name>A0A015JNE4_RHIIW</name>
<comment type="caution">
    <text evidence="10">The sequence shown here is derived from an EMBL/GenBank/DDBJ whole genome shotgun (WGS) entry which is preliminary data.</text>
</comment>
<dbReference type="SUPFAM" id="SSF57938">
    <property type="entry name" value="DnaJ/Hsp40 cysteine-rich domain"/>
    <property type="match status" value="1"/>
</dbReference>
<dbReference type="Pfam" id="PF00226">
    <property type="entry name" value="DnaJ"/>
    <property type="match status" value="1"/>
</dbReference>
<feature type="zinc finger region" description="CR-type" evidence="6">
    <location>
        <begin position="145"/>
        <end position="228"/>
    </location>
</feature>
<evidence type="ECO:0000313" key="11">
    <source>
        <dbReference type="Proteomes" id="UP000022910"/>
    </source>
</evidence>
<dbReference type="SMART" id="SM00271">
    <property type="entry name" value="DnaJ"/>
    <property type="match status" value="1"/>
</dbReference>
<feature type="chain" id="PRO_5001475359" evidence="7">
    <location>
        <begin position="23"/>
        <end position="385"/>
    </location>
</feature>
<evidence type="ECO:0000256" key="2">
    <source>
        <dbReference type="ARBA" id="ARBA00022737"/>
    </source>
</evidence>
<evidence type="ECO:0000256" key="4">
    <source>
        <dbReference type="ARBA" id="ARBA00022833"/>
    </source>
</evidence>
<feature type="domain" description="CR-type" evidence="9">
    <location>
        <begin position="145"/>
        <end position="228"/>
    </location>
</feature>
<feature type="signal peptide" evidence="7">
    <location>
        <begin position="1"/>
        <end position="22"/>
    </location>
</feature>
<dbReference type="FunFam" id="2.60.260.20:FF:000013">
    <property type="entry name" value="DnaJ subfamily B member 11"/>
    <property type="match status" value="1"/>
</dbReference>
<keyword evidence="3 6" id="KW-0863">Zinc-finger</keyword>
<dbReference type="AlphaFoldDB" id="A0A015JNE4"/>
<dbReference type="GO" id="GO:0051082">
    <property type="term" value="F:unfolded protein binding"/>
    <property type="evidence" value="ECO:0007669"/>
    <property type="project" value="InterPro"/>
</dbReference>
<organism evidence="10 11">
    <name type="scientific">Rhizophagus irregularis (strain DAOM 197198w)</name>
    <name type="common">Glomus intraradices</name>
    <dbReference type="NCBI Taxonomy" id="1432141"/>
    <lineage>
        <taxon>Eukaryota</taxon>
        <taxon>Fungi</taxon>
        <taxon>Fungi incertae sedis</taxon>
        <taxon>Mucoromycota</taxon>
        <taxon>Glomeromycotina</taxon>
        <taxon>Glomeromycetes</taxon>
        <taxon>Glomerales</taxon>
        <taxon>Glomeraceae</taxon>
        <taxon>Rhizophagus</taxon>
    </lineage>
</organism>
<dbReference type="Gene3D" id="2.10.230.10">
    <property type="entry name" value="Heat shock protein DnaJ, cysteine-rich domain"/>
    <property type="match status" value="1"/>
</dbReference>
<dbReference type="InterPro" id="IPR002939">
    <property type="entry name" value="DnaJ_C"/>
</dbReference>
<evidence type="ECO:0000256" key="5">
    <source>
        <dbReference type="ARBA" id="ARBA00023186"/>
    </source>
</evidence>
<dbReference type="OrthoDB" id="550424at2759"/>
<gene>
    <name evidence="10" type="ORF">RirG_082000</name>
</gene>
<evidence type="ECO:0000259" key="9">
    <source>
        <dbReference type="PROSITE" id="PS51188"/>
    </source>
</evidence>
<keyword evidence="7" id="KW-0732">Signal</keyword>
<keyword evidence="2" id="KW-0677">Repeat</keyword>
<evidence type="ECO:0000256" key="3">
    <source>
        <dbReference type="ARBA" id="ARBA00022771"/>
    </source>
</evidence>
<dbReference type="STRING" id="1432141.A0A015JNE4"/>
<keyword evidence="11" id="KW-1185">Reference proteome</keyword>
<dbReference type="InterPro" id="IPR044713">
    <property type="entry name" value="DNJA1/2-like"/>
</dbReference>
<dbReference type="HAMAP" id="MF_01152">
    <property type="entry name" value="DnaJ"/>
    <property type="match status" value="1"/>
</dbReference>
<keyword evidence="1 6" id="KW-0479">Metal-binding</keyword>
<keyword evidence="4 6" id="KW-0862">Zinc</keyword>
<dbReference type="Gene3D" id="1.10.287.110">
    <property type="entry name" value="DnaJ domain"/>
    <property type="match status" value="1"/>
</dbReference>
<dbReference type="SUPFAM" id="SSF46565">
    <property type="entry name" value="Chaperone J-domain"/>
    <property type="match status" value="1"/>
</dbReference>
<dbReference type="GO" id="GO:0008270">
    <property type="term" value="F:zinc ion binding"/>
    <property type="evidence" value="ECO:0007669"/>
    <property type="project" value="UniProtKB-KW"/>
</dbReference>
<dbReference type="SUPFAM" id="SSF49493">
    <property type="entry name" value="HSP40/DnaJ peptide-binding domain"/>
    <property type="match status" value="2"/>
</dbReference>
<evidence type="ECO:0000256" key="6">
    <source>
        <dbReference type="PROSITE-ProRule" id="PRU00546"/>
    </source>
</evidence>
<dbReference type="Pfam" id="PF01556">
    <property type="entry name" value="DnaJ_C"/>
    <property type="match status" value="1"/>
</dbReference>
<dbReference type="Proteomes" id="UP000022910">
    <property type="component" value="Unassembled WGS sequence"/>
</dbReference>
<evidence type="ECO:0000256" key="7">
    <source>
        <dbReference type="SAM" id="SignalP"/>
    </source>
</evidence>
<dbReference type="EMBL" id="JEMT01016269">
    <property type="protein sequence ID" value="EXX71052.1"/>
    <property type="molecule type" value="Genomic_DNA"/>
</dbReference>
<dbReference type="Gene3D" id="2.60.260.20">
    <property type="entry name" value="Urease metallochaperone UreE, N-terminal domain"/>
    <property type="match status" value="2"/>
</dbReference>
<dbReference type="CDD" id="cd10747">
    <property type="entry name" value="DnaJ_C"/>
    <property type="match status" value="1"/>
</dbReference>
<dbReference type="GO" id="GO:0030544">
    <property type="term" value="F:Hsp70 protein binding"/>
    <property type="evidence" value="ECO:0007669"/>
    <property type="project" value="InterPro"/>
</dbReference>
<dbReference type="PROSITE" id="PS50076">
    <property type="entry name" value="DNAJ_2"/>
    <property type="match status" value="1"/>
</dbReference>
<dbReference type="GO" id="GO:0006457">
    <property type="term" value="P:protein folding"/>
    <property type="evidence" value="ECO:0007669"/>
    <property type="project" value="InterPro"/>
</dbReference>
<dbReference type="OMA" id="NIYESFF"/>
<reference evidence="10 11" key="1">
    <citation type="submission" date="2014-02" db="EMBL/GenBank/DDBJ databases">
        <title>Single nucleus genome sequencing reveals high similarity among nuclei of an endomycorrhizal fungus.</title>
        <authorList>
            <person name="Lin K."/>
            <person name="Geurts R."/>
            <person name="Zhang Z."/>
            <person name="Limpens E."/>
            <person name="Saunders D.G."/>
            <person name="Mu D."/>
            <person name="Pang E."/>
            <person name="Cao H."/>
            <person name="Cha H."/>
            <person name="Lin T."/>
            <person name="Zhou Q."/>
            <person name="Shang Y."/>
            <person name="Li Y."/>
            <person name="Ivanov S."/>
            <person name="Sharma T."/>
            <person name="Velzen R.V."/>
            <person name="Ruijter N.D."/>
            <person name="Aanen D.K."/>
            <person name="Win J."/>
            <person name="Kamoun S."/>
            <person name="Bisseling T."/>
            <person name="Huang S."/>
        </authorList>
    </citation>
    <scope>NUCLEOTIDE SEQUENCE [LARGE SCALE GENOMIC DNA]</scope>
    <source>
        <strain evidence="11">DAOM197198w</strain>
    </source>
</reference>
<dbReference type="GO" id="GO:0005524">
    <property type="term" value="F:ATP binding"/>
    <property type="evidence" value="ECO:0007669"/>
    <property type="project" value="InterPro"/>
</dbReference>
<dbReference type="InterPro" id="IPR008971">
    <property type="entry name" value="HSP40/DnaJ_pept-bd"/>
</dbReference>
<dbReference type="PROSITE" id="PS51188">
    <property type="entry name" value="ZF_CR"/>
    <property type="match status" value="1"/>
</dbReference>
<dbReference type="CDD" id="cd10719">
    <property type="entry name" value="DnaJ_zf"/>
    <property type="match status" value="1"/>
</dbReference>
<dbReference type="Pfam" id="PF00684">
    <property type="entry name" value="DnaJ_CXXCXGXG"/>
    <property type="match status" value="1"/>
</dbReference>
<dbReference type="SMR" id="A0A015JNE4"/>
<feature type="domain" description="J" evidence="8">
    <location>
        <begin position="25"/>
        <end position="90"/>
    </location>
</feature>
<dbReference type="InterPro" id="IPR001623">
    <property type="entry name" value="DnaJ_domain"/>
</dbReference>
<keyword evidence="5" id="KW-0143">Chaperone</keyword>
<dbReference type="PANTHER" id="PTHR43888">
    <property type="entry name" value="DNAJ-LIKE-2, ISOFORM A-RELATED"/>
    <property type="match status" value="1"/>
</dbReference>
<proteinExistence type="inferred from homology"/>
<evidence type="ECO:0000313" key="10">
    <source>
        <dbReference type="EMBL" id="EXX71052.1"/>
    </source>
</evidence>
<dbReference type="FunFam" id="2.10.230.10:FF:000002">
    <property type="entry name" value="Molecular chaperone DnaJ"/>
    <property type="match status" value="1"/>
</dbReference>
<sequence>MQLSSLSFWWLLLLLSVDYIYGGADYYSILGVSQSASSREIKKKYKLLSKKYHPDKNPGDKDAEQKFVQLAEAYEVLSDDKKRQIYDKYGEEGLKQQSQGGFHNPFDIFASFFGGNHFGHQSQSERQGPSTVIELEVELKELYLGTQVEVDVSKQVICGNCRGTGAKRAEDVITCNACGGRGVKVVKQQLGPGIFQQFHSTCDSCGGKGKIIKSKCPVCNGKKVLRGNEQLTIIVEKGQVDDGTIVFEKEGDESPEIIPGDIIFKVVTIPHSVFERKGNNLYAEQTISLIDALTGFEKNITHLDGRNVLLKRDEVTQPGFVQTIKNEGMPHFRSTTNGDLYIQYTVVFPSIIDDSTKQGLKDLFKHTATSTTSSTTSSTHVKEDL</sequence>
<evidence type="ECO:0000256" key="1">
    <source>
        <dbReference type="ARBA" id="ARBA00022723"/>
    </source>
</evidence>
<dbReference type="InterPro" id="IPR036869">
    <property type="entry name" value="J_dom_sf"/>
</dbReference>
<dbReference type="PROSITE" id="PS00636">
    <property type="entry name" value="DNAJ_1"/>
    <property type="match status" value="1"/>
</dbReference>